<dbReference type="EMBL" id="QGKW02001988">
    <property type="protein sequence ID" value="KAF2552280.1"/>
    <property type="molecule type" value="Genomic_DNA"/>
</dbReference>
<sequence>MALVFSSCGLGAVMNLSALKTNVSSSRKKFLTCKRSKIVASNQGTNTTASYSALATEPLTKEDLIAYFSSGCKTKEMWRYHNGYPLLFYSLSVISCPSSHFVLFMCLLGWVVRIGTEHEKIGFDVKTLRPIKYEQITALLNGISERFDWDKVMETGTIIGLKQGMQNISLERGCQLELSGAPLETLHQTYDELNSHLYQVKTVAEDLGIGFLGIGNEPKSNLEDATIVRKTEVAQDNLDYSSETDMIRKFRASLALQPIATALFANSPFSNGKPNGFLSIR</sequence>
<dbReference type="Proteomes" id="UP000712281">
    <property type="component" value="Unassembled WGS sequence"/>
</dbReference>
<dbReference type="GO" id="GO:0004357">
    <property type="term" value="F:glutamate-cysteine ligase activity"/>
    <property type="evidence" value="ECO:0007669"/>
    <property type="project" value="UniProtKB-EC"/>
</dbReference>
<dbReference type="InterPro" id="IPR014746">
    <property type="entry name" value="Gln_synth/guanido_kin_cat_dom"/>
</dbReference>
<dbReference type="PANTHER" id="PTHR34378">
    <property type="entry name" value="GLUTAMATE--CYSTEINE LIGASE, CHLOROPLASTIC"/>
    <property type="match status" value="1"/>
</dbReference>
<dbReference type="InterPro" id="IPR035434">
    <property type="entry name" value="GCL_bact_plant"/>
</dbReference>
<dbReference type="AlphaFoldDB" id="A0A8S9H572"/>
<feature type="non-terminal residue" evidence="2">
    <location>
        <position position="1"/>
    </location>
</feature>
<dbReference type="GO" id="GO:0043436">
    <property type="term" value="P:oxoacid metabolic process"/>
    <property type="evidence" value="ECO:0007669"/>
    <property type="project" value="UniProtKB-ARBA"/>
</dbReference>
<organism evidence="2 3">
    <name type="scientific">Brassica cretica</name>
    <name type="common">Mustard</name>
    <dbReference type="NCBI Taxonomy" id="69181"/>
    <lineage>
        <taxon>Eukaryota</taxon>
        <taxon>Viridiplantae</taxon>
        <taxon>Streptophyta</taxon>
        <taxon>Embryophyta</taxon>
        <taxon>Tracheophyta</taxon>
        <taxon>Spermatophyta</taxon>
        <taxon>Magnoliopsida</taxon>
        <taxon>eudicotyledons</taxon>
        <taxon>Gunneridae</taxon>
        <taxon>Pentapetalae</taxon>
        <taxon>rosids</taxon>
        <taxon>malvids</taxon>
        <taxon>Brassicales</taxon>
        <taxon>Brassicaceae</taxon>
        <taxon>Brassiceae</taxon>
        <taxon>Brassica</taxon>
    </lineage>
</organism>
<dbReference type="PANTHER" id="PTHR34378:SF4">
    <property type="entry name" value="GLUTAMATE--CYSTEINE LIGASE"/>
    <property type="match status" value="1"/>
</dbReference>
<gene>
    <name evidence="2" type="ORF">F2Q68_00037300</name>
</gene>
<dbReference type="SUPFAM" id="SSF55931">
    <property type="entry name" value="Glutamine synthetase/guanido kinase"/>
    <property type="match status" value="1"/>
</dbReference>
<dbReference type="Gene3D" id="3.30.590.20">
    <property type="match status" value="1"/>
</dbReference>
<dbReference type="Pfam" id="PF04107">
    <property type="entry name" value="GCS2"/>
    <property type="match status" value="2"/>
</dbReference>
<evidence type="ECO:0000313" key="2">
    <source>
        <dbReference type="EMBL" id="KAF2552280.1"/>
    </source>
</evidence>
<dbReference type="InterPro" id="IPR006336">
    <property type="entry name" value="GCS2"/>
</dbReference>
<dbReference type="GO" id="GO:0006750">
    <property type="term" value="P:glutathione biosynthetic process"/>
    <property type="evidence" value="ECO:0007669"/>
    <property type="project" value="InterPro"/>
</dbReference>
<evidence type="ECO:0000313" key="3">
    <source>
        <dbReference type="Proteomes" id="UP000712281"/>
    </source>
</evidence>
<protein>
    <recommendedName>
        <fullName evidence="1">glutamate--cysteine ligase</fullName>
        <ecNumber evidence="1">6.3.2.2</ecNumber>
    </recommendedName>
</protein>
<comment type="caution">
    <text evidence="2">The sequence shown here is derived from an EMBL/GenBank/DDBJ whole genome shotgun (WGS) entry which is preliminary data.</text>
</comment>
<proteinExistence type="predicted"/>
<dbReference type="EC" id="6.3.2.2" evidence="1"/>
<evidence type="ECO:0000256" key="1">
    <source>
        <dbReference type="ARBA" id="ARBA00012220"/>
    </source>
</evidence>
<name>A0A8S9H572_BRACR</name>
<accession>A0A8S9H572</accession>
<reference evidence="2" key="1">
    <citation type="submission" date="2019-12" db="EMBL/GenBank/DDBJ databases">
        <title>Genome sequencing and annotation of Brassica cretica.</title>
        <authorList>
            <person name="Studholme D.J."/>
            <person name="Sarris P.F."/>
        </authorList>
    </citation>
    <scope>NUCLEOTIDE SEQUENCE</scope>
    <source>
        <strain evidence="2">PFS-001/15</strain>
        <tissue evidence="2">Leaf</tissue>
    </source>
</reference>